<comment type="caution">
    <text evidence="15">The sequence shown here is derived from an EMBL/GenBank/DDBJ whole genome shotgun (WGS) entry which is preliminary data.</text>
</comment>
<feature type="domain" description="TonB-dependent receptor-like beta-barrel" evidence="13">
    <location>
        <begin position="259"/>
        <end position="711"/>
    </location>
</feature>
<dbReference type="GO" id="GO:0006826">
    <property type="term" value="P:iron ion transport"/>
    <property type="evidence" value="ECO:0007669"/>
    <property type="project" value="UniProtKB-KW"/>
</dbReference>
<evidence type="ECO:0000256" key="2">
    <source>
        <dbReference type="ARBA" id="ARBA00022448"/>
    </source>
</evidence>
<dbReference type="AlphaFoldDB" id="A0A9X2HT26"/>
<keyword evidence="7" id="KW-0406">Ion transport</keyword>
<organism evidence="15 16">
    <name type="scientific">Sphingomonas tagetis</name>
    <dbReference type="NCBI Taxonomy" id="2949092"/>
    <lineage>
        <taxon>Bacteria</taxon>
        <taxon>Pseudomonadati</taxon>
        <taxon>Pseudomonadota</taxon>
        <taxon>Alphaproteobacteria</taxon>
        <taxon>Sphingomonadales</taxon>
        <taxon>Sphingomonadaceae</taxon>
        <taxon>Sphingomonas</taxon>
    </lineage>
</organism>
<dbReference type="InterPro" id="IPR012910">
    <property type="entry name" value="Plug_dom"/>
</dbReference>
<evidence type="ECO:0000256" key="4">
    <source>
        <dbReference type="ARBA" id="ARBA00022496"/>
    </source>
</evidence>
<gene>
    <name evidence="15" type="ORF">M9978_17015</name>
</gene>
<feature type="domain" description="TonB-dependent receptor plug" evidence="14">
    <location>
        <begin position="44"/>
        <end position="151"/>
    </location>
</feature>
<keyword evidence="8 12" id="KW-0798">TonB box</keyword>
<evidence type="ECO:0000256" key="10">
    <source>
        <dbReference type="ARBA" id="ARBA00023237"/>
    </source>
</evidence>
<evidence type="ECO:0000259" key="14">
    <source>
        <dbReference type="Pfam" id="PF07715"/>
    </source>
</evidence>
<proteinExistence type="inferred from homology"/>
<reference evidence="15" key="1">
    <citation type="submission" date="2022-05" db="EMBL/GenBank/DDBJ databases">
        <title>Sphingomonas sp. strain MG17 Genome sequencing and assembly.</title>
        <authorList>
            <person name="Kim I."/>
        </authorList>
    </citation>
    <scope>NUCLEOTIDE SEQUENCE</scope>
    <source>
        <strain evidence="15">MG17</strain>
    </source>
</reference>
<protein>
    <submittedName>
        <fullName evidence="15">TonB-dependent receptor</fullName>
    </submittedName>
</protein>
<evidence type="ECO:0000256" key="8">
    <source>
        <dbReference type="ARBA" id="ARBA00023077"/>
    </source>
</evidence>
<keyword evidence="3 11" id="KW-1134">Transmembrane beta strand</keyword>
<dbReference type="EMBL" id="JAMLDX010000015">
    <property type="protein sequence ID" value="MCP3732125.1"/>
    <property type="molecule type" value="Genomic_DNA"/>
</dbReference>
<evidence type="ECO:0000256" key="1">
    <source>
        <dbReference type="ARBA" id="ARBA00004571"/>
    </source>
</evidence>
<dbReference type="InterPro" id="IPR036942">
    <property type="entry name" value="Beta-barrel_TonB_sf"/>
</dbReference>
<dbReference type="PROSITE" id="PS52016">
    <property type="entry name" value="TONB_DEPENDENT_REC_3"/>
    <property type="match status" value="1"/>
</dbReference>
<dbReference type="SUPFAM" id="SSF56935">
    <property type="entry name" value="Porins"/>
    <property type="match status" value="1"/>
</dbReference>
<evidence type="ECO:0000313" key="15">
    <source>
        <dbReference type="EMBL" id="MCP3732125.1"/>
    </source>
</evidence>
<evidence type="ECO:0000256" key="9">
    <source>
        <dbReference type="ARBA" id="ARBA00023136"/>
    </source>
</evidence>
<evidence type="ECO:0000256" key="3">
    <source>
        <dbReference type="ARBA" id="ARBA00022452"/>
    </source>
</evidence>
<dbReference type="CDD" id="cd01347">
    <property type="entry name" value="ligand_gated_channel"/>
    <property type="match status" value="1"/>
</dbReference>
<dbReference type="InterPro" id="IPR039426">
    <property type="entry name" value="TonB-dep_rcpt-like"/>
</dbReference>
<keyword evidence="16" id="KW-1185">Reference proteome</keyword>
<evidence type="ECO:0000256" key="12">
    <source>
        <dbReference type="RuleBase" id="RU003357"/>
    </source>
</evidence>
<evidence type="ECO:0000256" key="7">
    <source>
        <dbReference type="ARBA" id="ARBA00023065"/>
    </source>
</evidence>
<dbReference type="InterPro" id="IPR000531">
    <property type="entry name" value="Beta-barrel_TonB"/>
</dbReference>
<dbReference type="Pfam" id="PF00593">
    <property type="entry name" value="TonB_dep_Rec_b-barrel"/>
    <property type="match status" value="1"/>
</dbReference>
<keyword evidence="2 11" id="KW-0813">Transport</keyword>
<dbReference type="GO" id="GO:0009279">
    <property type="term" value="C:cell outer membrane"/>
    <property type="evidence" value="ECO:0007669"/>
    <property type="project" value="UniProtKB-SubCell"/>
</dbReference>
<keyword evidence="10 11" id="KW-0998">Cell outer membrane</keyword>
<dbReference type="RefSeq" id="WP_254295283.1">
    <property type="nucleotide sequence ID" value="NZ_JAMLDX010000015.1"/>
</dbReference>
<keyword evidence="4" id="KW-0410">Iron transport</keyword>
<comment type="similarity">
    <text evidence="11 12">Belongs to the TonB-dependent receptor family.</text>
</comment>
<accession>A0A9X2HT26</accession>
<keyword evidence="9 11" id="KW-0472">Membrane</keyword>
<evidence type="ECO:0000313" key="16">
    <source>
        <dbReference type="Proteomes" id="UP001139451"/>
    </source>
</evidence>
<dbReference type="Proteomes" id="UP001139451">
    <property type="component" value="Unassembled WGS sequence"/>
</dbReference>
<evidence type="ECO:0000256" key="11">
    <source>
        <dbReference type="PROSITE-ProRule" id="PRU01360"/>
    </source>
</evidence>
<keyword evidence="6" id="KW-0408">Iron</keyword>
<name>A0A9X2HT26_9SPHN</name>
<comment type="subcellular location">
    <subcellularLocation>
        <location evidence="1 11">Cell outer membrane</location>
        <topology evidence="1 11">Multi-pass membrane protein</topology>
    </subcellularLocation>
</comment>
<evidence type="ECO:0000259" key="13">
    <source>
        <dbReference type="Pfam" id="PF00593"/>
    </source>
</evidence>
<keyword evidence="5 11" id="KW-0812">Transmembrane</keyword>
<dbReference type="PANTHER" id="PTHR32552">
    <property type="entry name" value="FERRICHROME IRON RECEPTOR-RELATED"/>
    <property type="match status" value="1"/>
</dbReference>
<dbReference type="Gene3D" id="2.40.170.20">
    <property type="entry name" value="TonB-dependent receptor, beta-barrel domain"/>
    <property type="match status" value="1"/>
</dbReference>
<evidence type="ECO:0000256" key="6">
    <source>
        <dbReference type="ARBA" id="ARBA00023004"/>
    </source>
</evidence>
<sequence length="746" mass="80974">MALMVAISPVGANAQQATSEPASASPVIAEGEILVTAQRRAERIQDIPAAISALGSESLERAGIVSLDSVAPQVPSFYFGSAGASRPQMYIRGIGTRSFDPGSESSIGVFVDDVYLGRAAGSFNALRDIERIEVLRGPQGTLYGRNTIGGAVNVISKAPTSDFTGDFEVGVSNYGGYEGVAAVGGPLTGDGSLKFRAAGWRSYRDGYLTNLTTGTTFQGVDNWGGRLRLTWEATPEFKIDLTAEYGKDGNEAAFAGFGRGSGPTATTPANPSLVFFGRPGQVPIAYPGGRYEGYMTHDPSSDRDVQTYIGRIEYDAGFATLTSISAYRDQKLAEARDLDGTSVDALYHMTGEQTQQFTQEFRITSNPTGPASFEGALDWIIGGFYYHDDSARSDLYNVGVGSTAFALTGATQVQGIFGNYKVKSYAAFGQFTWHITDALDFTVGARYTHDKKSARQRGETTSPGVPLIPAPFDVTNAADYSSFDPRFVLDYKISRDVSVYASFSRGFKSGGFQNAAISAAQANQLFNPEKITAYEVGFRSEWLGRRLKLNISAFQYDYQDLQVSRFISRPGVPIINIISNAASSTVKGVDFELGLKPTDTLTFNFTYGYLDARYDDYIFDAATNFSGTRMVRSPEHSINVNGEWRVPIGDRRWFSLGGNYALLSTLYHEPGEGRQEFGGAAVLSREPGYGLLDLRASLEIDRFTVTAYVNNATKTYYRRTILAAGPTVIDYPGTPRVFGLRAAYRF</sequence>
<dbReference type="Pfam" id="PF07715">
    <property type="entry name" value="Plug"/>
    <property type="match status" value="1"/>
</dbReference>
<evidence type="ECO:0000256" key="5">
    <source>
        <dbReference type="ARBA" id="ARBA00022692"/>
    </source>
</evidence>
<keyword evidence="15" id="KW-0675">Receptor</keyword>
<dbReference type="PANTHER" id="PTHR32552:SF81">
    <property type="entry name" value="TONB-DEPENDENT OUTER MEMBRANE RECEPTOR"/>
    <property type="match status" value="1"/>
</dbReference>